<proteinExistence type="inferred from homology"/>
<dbReference type="SMART" id="SM00865">
    <property type="entry name" value="Tubulin_C"/>
    <property type="match status" value="1"/>
</dbReference>
<dbReference type="PANTHER" id="PTHR11588">
    <property type="entry name" value="TUBULIN"/>
    <property type="match status" value="1"/>
</dbReference>
<keyword evidence="4" id="KW-0963">Cytoplasm</keyword>
<evidence type="ECO:0000259" key="11">
    <source>
        <dbReference type="SMART" id="SM00864"/>
    </source>
</evidence>
<dbReference type="Gene3D" id="3.30.1330.20">
    <property type="entry name" value="Tubulin/FtsZ, C-terminal domain"/>
    <property type="match status" value="1"/>
</dbReference>
<dbReference type="Ensembl" id="ENSMPUT00000015066.1">
    <property type="protein sequence ID" value="ENSMPUP00000014831.1"/>
    <property type="gene ID" value="ENSMPUG00000014942.1"/>
</dbReference>
<evidence type="ECO:0000256" key="10">
    <source>
        <dbReference type="ARBA" id="ARBA00049117"/>
    </source>
</evidence>
<dbReference type="PRINTS" id="PR01161">
    <property type="entry name" value="TUBULIN"/>
</dbReference>
<dbReference type="InterPro" id="IPR000217">
    <property type="entry name" value="Tubulin"/>
</dbReference>
<dbReference type="InterPro" id="IPR037103">
    <property type="entry name" value="Tubulin/FtsZ-like_C"/>
</dbReference>
<evidence type="ECO:0000256" key="7">
    <source>
        <dbReference type="ARBA" id="ARBA00022801"/>
    </source>
</evidence>
<keyword evidence="9" id="KW-0206">Cytoskeleton</keyword>
<dbReference type="InterPro" id="IPR018316">
    <property type="entry name" value="Tubulin/FtsZ_2-layer-sand-dom"/>
</dbReference>
<dbReference type="GO" id="GO:0016787">
    <property type="term" value="F:hydrolase activity"/>
    <property type="evidence" value="ECO:0007669"/>
    <property type="project" value="UniProtKB-KW"/>
</dbReference>
<feature type="domain" description="Tubulin/FtsZ GTPase" evidence="11">
    <location>
        <begin position="42"/>
        <end position="209"/>
    </location>
</feature>
<dbReference type="PRINTS" id="PR01162">
    <property type="entry name" value="ALPHATUBULIN"/>
</dbReference>
<keyword evidence="6" id="KW-0547">Nucleotide-binding</keyword>
<comment type="catalytic activity">
    <reaction evidence="10">
        <text>GTP + H2O = GDP + phosphate + H(+)</text>
        <dbReference type="Rhea" id="RHEA:19669"/>
        <dbReference type="ChEBI" id="CHEBI:15377"/>
        <dbReference type="ChEBI" id="CHEBI:15378"/>
        <dbReference type="ChEBI" id="CHEBI:37565"/>
        <dbReference type="ChEBI" id="CHEBI:43474"/>
        <dbReference type="ChEBI" id="CHEBI:58189"/>
    </reaction>
    <physiologicalReaction direction="left-to-right" evidence="10">
        <dbReference type="Rhea" id="RHEA:19670"/>
    </physiologicalReaction>
</comment>
<sequence length="409" mass="45492">LHPCCQAGQTGNVFWELYCLEHGIQPNGPMPSDKTIGGDDSFNTFFSVMAVDKHVPVFVDPAPMIIDGVCTGTYCQHSHPEQSNTGKEDAADNDQRHYTLDKRIINLILKPVHKSSGFLVFHSFGGGIGSRFTSLLIEWKSKLEFSINVPPPRFPQLYLSPKNIFTTQTILEHPDFAFMLNYEASCSRNLDIEHPTIVSSITMSLRFDGALNVDLTEFQTNLVPYPHIHFPLVIHAPVISAAKACHLYLITVIINACFEPANQMVKHAPCHSKDMACSLWVHGDMVPKDVHAAIATIKTKHIIQFVDWGLTSFKVGINHEPPTVVPGGELAKVRRGLGMLSNTTASGETCAHLHHKFDLMHANHAFVHWYVGEGMEEGEFSEALEKDYEEFGVVSVEVKDKEGGEEYKS</sequence>
<protein>
    <submittedName>
        <fullName evidence="13">Uncharacterized protein</fullName>
    </submittedName>
</protein>
<evidence type="ECO:0000256" key="4">
    <source>
        <dbReference type="ARBA" id="ARBA00022490"/>
    </source>
</evidence>
<dbReference type="STRING" id="9669.ENSMPUP00000014831"/>
<evidence type="ECO:0000256" key="3">
    <source>
        <dbReference type="ARBA" id="ARBA00009636"/>
    </source>
</evidence>
<dbReference type="InterPro" id="IPR023123">
    <property type="entry name" value="Tubulin_C"/>
</dbReference>
<name>M3YU21_MUSPF</name>
<dbReference type="InParanoid" id="M3YU21"/>
<keyword evidence="8" id="KW-0342">GTP-binding</keyword>
<evidence type="ECO:0000259" key="12">
    <source>
        <dbReference type="SMART" id="SM00865"/>
    </source>
</evidence>
<organism evidence="13">
    <name type="scientific">Mustela putorius furo</name>
    <name type="common">European domestic ferret</name>
    <name type="synonym">Mustela furo</name>
    <dbReference type="NCBI Taxonomy" id="9669"/>
    <lineage>
        <taxon>Eukaryota</taxon>
        <taxon>Metazoa</taxon>
        <taxon>Chordata</taxon>
        <taxon>Craniata</taxon>
        <taxon>Vertebrata</taxon>
        <taxon>Euteleostomi</taxon>
        <taxon>Mammalia</taxon>
        <taxon>Eutheria</taxon>
        <taxon>Laurasiatheria</taxon>
        <taxon>Carnivora</taxon>
        <taxon>Caniformia</taxon>
        <taxon>Musteloidea</taxon>
        <taxon>Mustelidae</taxon>
        <taxon>Mustelinae</taxon>
        <taxon>Mustela</taxon>
    </lineage>
</organism>
<dbReference type="GO" id="GO:0005525">
    <property type="term" value="F:GTP binding"/>
    <property type="evidence" value="ECO:0007669"/>
    <property type="project" value="UniProtKB-KW"/>
</dbReference>
<accession>M3YU21</accession>
<evidence type="ECO:0000256" key="8">
    <source>
        <dbReference type="ARBA" id="ARBA00023134"/>
    </source>
</evidence>
<dbReference type="InterPro" id="IPR036525">
    <property type="entry name" value="Tubulin/FtsZ_GTPase_sf"/>
</dbReference>
<keyword evidence="7" id="KW-0378">Hydrolase</keyword>
<evidence type="ECO:0000313" key="13">
    <source>
        <dbReference type="Ensembl" id="ENSMPUP00000014831.1"/>
    </source>
</evidence>
<dbReference type="GO" id="GO:0005874">
    <property type="term" value="C:microtubule"/>
    <property type="evidence" value="ECO:0007669"/>
    <property type="project" value="UniProtKB-KW"/>
</dbReference>
<dbReference type="GO" id="GO:0005200">
    <property type="term" value="F:structural constituent of cytoskeleton"/>
    <property type="evidence" value="ECO:0007669"/>
    <property type="project" value="InterPro"/>
</dbReference>
<evidence type="ECO:0000256" key="9">
    <source>
        <dbReference type="ARBA" id="ARBA00023212"/>
    </source>
</evidence>
<comment type="similarity">
    <text evidence="3">Belongs to the tubulin family.</text>
</comment>
<reference evidence="13" key="1">
    <citation type="submission" date="2024-06" db="UniProtKB">
        <authorList>
            <consortium name="Ensembl"/>
        </authorList>
    </citation>
    <scope>IDENTIFICATION</scope>
</reference>
<dbReference type="SMART" id="SM00864">
    <property type="entry name" value="Tubulin"/>
    <property type="match status" value="1"/>
</dbReference>
<evidence type="ECO:0000256" key="2">
    <source>
        <dbReference type="ARBA" id="ARBA00004245"/>
    </source>
</evidence>
<dbReference type="InterPro" id="IPR008280">
    <property type="entry name" value="Tub_FtsZ_C"/>
</dbReference>
<keyword evidence="5" id="KW-0493">Microtubule</keyword>
<comment type="cofactor">
    <cofactor evidence="1">
        <name>Mg(2+)</name>
        <dbReference type="ChEBI" id="CHEBI:18420"/>
    </cofactor>
</comment>
<dbReference type="Pfam" id="PF03953">
    <property type="entry name" value="Tubulin_C"/>
    <property type="match status" value="1"/>
</dbReference>
<dbReference type="eggNOG" id="KOG1376">
    <property type="taxonomic scope" value="Eukaryota"/>
</dbReference>
<dbReference type="InterPro" id="IPR003008">
    <property type="entry name" value="Tubulin_FtsZ_GTPase"/>
</dbReference>
<dbReference type="Pfam" id="PF00091">
    <property type="entry name" value="Tubulin"/>
    <property type="match status" value="1"/>
</dbReference>
<dbReference type="GeneTree" id="ENSGT00950000182825"/>
<dbReference type="SUPFAM" id="SSF52490">
    <property type="entry name" value="Tubulin nucleotide-binding domain-like"/>
    <property type="match status" value="1"/>
</dbReference>
<dbReference type="EMBL" id="AEYP01075975">
    <property type="status" value="NOT_ANNOTATED_CDS"/>
    <property type="molecule type" value="Genomic_DNA"/>
</dbReference>
<dbReference type="Gene3D" id="3.40.50.1440">
    <property type="entry name" value="Tubulin/FtsZ, GTPase domain"/>
    <property type="match status" value="1"/>
</dbReference>
<dbReference type="AlphaFoldDB" id="M3YU21"/>
<dbReference type="InterPro" id="IPR002452">
    <property type="entry name" value="Alpha_tubulin"/>
</dbReference>
<evidence type="ECO:0000256" key="1">
    <source>
        <dbReference type="ARBA" id="ARBA00001946"/>
    </source>
</evidence>
<comment type="subcellular location">
    <subcellularLocation>
        <location evidence="2">Cytoplasm</location>
        <location evidence="2">Cytoskeleton</location>
    </subcellularLocation>
</comment>
<evidence type="ECO:0000256" key="6">
    <source>
        <dbReference type="ARBA" id="ARBA00022741"/>
    </source>
</evidence>
<dbReference type="HOGENOM" id="CLU_015718_0_0_1"/>
<dbReference type="SUPFAM" id="SSF55307">
    <property type="entry name" value="Tubulin C-terminal domain-like"/>
    <property type="match status" value="1"/>
</dbReference>
<feature type="domain" description="Tubulin/FtsZ 2-layer sandwich" evidence="12">
    <location>
        <begin position="211"/>
        <end position="355"/>
    </location>
</feature>
<dbReference type="GO" id="GO:0007017">
    <property type="term" value="P:microtubule-based process"/>
    <property type="evidence" value="ECO:0007669"/>
    <property type="project" value="InterPro"/>
</dbReference>
<dbReference type="Gene3D" id="1.10.287.600">
    <property type="entry name" value="Helix hairpin bin"/>
    <property type="match status" value="1"/>
</dbReference>
<evidence type="ECO:0000256" key="5">
    <source>
        <dbReference type="ARBA" id="ARBA00022701"/>
    </source>
</evidence>